<keyword evidence="3" id="KW-1185">Reference proteome</keyword>
<gene>
    <name evidence="2" type="ORF">GCM10010365_58550</name>
</gene>
<name>A0A918Q121_9ACTN</name>
<accession>A0A918Q121</accession>
<evidence type="ECO:0000313" key="2">
    <source>
        <dbReference type="EMBL" id="GGZ30321.1"/>
    </source>
</evidence>
<comment type="caution">
    <text evidence="2">The sequence shown here is derived from an EMBL/GenBank/DDBJ whole genome shotgun (WGS) entry which is preliminary data.</text>
</comment>
<dbReference type="Proteomes" id="UP000622166">
    <property type="component" value="Unassembled WGS sequence"/>
</dbReference>
<dbReference type="EMBL" id="BMVW01000014">
    <property type="protein sequence ID" value="GGZ30321.1"/>
    <property type="molecule type" value="Genomic_DNA"/>
</dbReference>
<evidence type="ECO:0000256" key="1">
    <source>
        <dbReference type="SAM" id="MobiDB-lite"/>
    </source>
</evidence>
<protein>
    <submittedName>
        <fullName evidence="2">Uncharacterized protein</fullName>
    </submittedName>
</protein>
<dbReference type="AlphaFoldDB" id="A0A918Q121"/>
<reference evidence="2" key="2">
    <citation type="submission" date="2020-09" db="EMBL/GenBank/DDBJ databases">
        <authorList>
            <person name="Sun Q."/>
            <person name="Ohkuma M."/>
        </authorList>
    </citation>
    <scope>NUCLEOTIDE SEQUENCE</scope>
    <source>
        <strain evidence="2">JCM 4815</strain>
    </source>
</reference>
<sequence>MRPSNQARANEARRRQAETGESYASALAAVRRDRLRAADSLTAASGKPGDPPDFHDVPVPQELPELVRYHAHRIVRYLAQAVDEGRWADGDFAEWQRMTLYKLTDGLEHLHLLIGTISAYLRDADVPPSHLRRYLQVGEDRHVQAFLTPRVEEHLAGLTQRPKPENSIVWHSVGADIAAREGWCDPDRHDTLEVWLNALCSSYPDDPQALDHLPPRLRERVLALVPHLRITGPAEQGT</sequence>
<reference evidence="2" key="1">
    <citation type="journal article" date="2014" name="Int. J. Syst. Evol. Microbiol.">
        <title>Complete genome sequence of Corynebacterium casei LMG S-19264T (=DSM 44701T), isolated from a smear-ripened cheese.</title>
        <authorList>
            <consortium name="US DOE Joint Genome Institute (JGI-PGF)"/>
            <person name="Walter F."/>
            <person name="Albersmeier A."/>
            <person name="Kalinowski J."/>
            <person name="Ruckert C."/>
        </authorList>
    </citation>
    <scope>NUCLEOTIDE SEQUENCE</scope>
    <source>
        <strain evidence="2">JCM 4815</strain>
    </source>
</reference>
<evidence type="ECO:0000313" key="3">
    <source>
        <dbReference type="Proteomes" id="UP000622166"/>
    </source>
</evidence>
<organism evidence="2 3">
    <name type="scientific">Streptomyces poonensis</name>
    <dbReference type="NCBI Taxonomy" id="68255"/>
    <lineage>
        <taxon>Bacteria</taxon>
        <taxon>Bacillati</taxon>
        <taxon>Actinomycetota</taxon>
        <taxon>Actinomycetes</taxon>
        <taxon>Kitasatosporales</taxon>
        <taxon>Streptomycetaceae</taxon>
        <taxon>Streptomyces</taxon>
    </lineage>
</organism>
<dbReference type="RefSeq" id="WP_189864234.1">
    <property type="nucleotide sequence ID" value="NZ_BMVW01000014.1"/>
</dbReference>
<feature type="region of interest" description="Disordered" evidence="1">
    <location>
        <begin position="39"/>
        <end position="59"/>
    </location>
</feature>
<feature type="region of interest" description="Disordered" evidence="1">
    <location>
        <begin position="1"/>
        <end position="22"/>
    </location>
</feature>
<proteinExistence type="predicted"/>